<sequence>MFDIDAKLLEQFSALGTTDKDELINQLKAVVGNELSNESCRFFLELADWNLQRAIGAYFDFSFEGSAPASCASNYPFTSVSVCESSTNVDCMRIDSEVVVNQRQFDARVWPSPYDVPELGGFIKVTVENCGSCSWPEGTFLRSEQIDHAVARLNSLSADNSEVLWLPIGVDGRIPLLPIPPRQIINLTLNITPPNLQLTYQCPVVGALSFCLPNGDRFGEIVYCTAVPDLEHMTWRYQRGILASTMSAGRSSPMVLEDV</sequence>
<protein>
    <recommendedName>
        <fullName evidence="3">Next to BRCA1 central domain-containing protein</fullName>
    </recommendedName>
</protein>
<dbReference type="GeneID" id="58546229"/>
<dbReference type="OrthoDB" id="661148at2759"/>
<proteinExistence type="predicted"/>
<comment type="caution">
    <text evidence="1">The sequence shown here is derived from an EMBL/GenBank/DDBJ whole genome shotgun (WGS) entry which is preliminary data.</text>
</comment>
<accession>A0A922IP24</accession>
<dbReference type="AlphaFoldDB" id="A0A922IP24"/>
<gene>
    <name evidence="1" type="ORF">MS3_00007733</name>
</gene>
<reference evidence="1" key="3">
    <citation type="submission" date="2021-06" db="EMBL/GenBank/DDBJ databases">
        <title>Chromosome-level genome assembly for S. haematobium.</title>
        <authorList>
            <person name="Stroehlein A.J."/>
        </authorList>
    </citation>
    <scope>NUCLEOTIDE SEQUENCE</scope>
</reference>
<dbReference type="InterPro" id="IPR009060">
    <property type="entry name" value="UBA-like_sf"/>
</dbReference>
<dbReference type="InterPro" id="IPR039517">
    <property type="entry name" value="C6orf106_UBA-like"/>
</dbReference>
<evidence type="ECO:0000313" key="1">
    <source>
        <dbReference type="EMBL" id="KAH9583281.1"/>
    </source>
</evidence>
<dbReference type="Proteomes" id="UP000471633">
    <property type="component" value="Unassembled WGS sequence"/>
</dbReference>
<dbReference type="CTD" id="58546229"/>
<reference evidence="1" key="4">
    <citation type="journal article" date="2022" name="PLoS Pathog.">
        <title>Chromosome-level genome of Schistosoma haematobium underpins genome-wide explorations of molecular variation.</title>
        <authorList>
            <person name="Stroehlein A.J."/>
            <person name="Korhonen P.K."/>
            <person name="Lee V.V."/>
            <person name="Ralph S.A."/>
            <person name="Mentink-Kane M."/>
            <person name="You H."/>
            <person name="McManus D.P."/>
            <person name="Tchuente L.T."/>
            <person name="Stothard J.R."/>
            <person name="Kaur P."/>
            <person name="Dudchenko O."/>
            <person name="Aiden E.L."/>
            <person name="Yang B."/>
            <person name="Yang H."/>
            <person name="Emery A.M."/>
            <person name="Webster B.L."/>
            <person name="Brindley P.J."/>
            <person name="Rollinson D."/>
            <person name="Chang B.C.H."/>
            <person name="Gasser R.B."/>
            <person name="Young N.D."/>
        </authorList>
    </citation>
    <scope>NUCLEOTIDE SEQUENCE</scope>
</reference>
<dbReference type="CDD" id="cd14349">
    <property type="entry name" value="UBA_CF106"/>
    <property type="match status" value="1"/>
</dbReference>
<dbReference type="EMBL" id="AMPZ03000005">
    <property type="protein sequence ID" value="KAH9583281.1"/>
    <property type="molecule type" value="Genomic_DNA"/>
</dbReference>
<reference evidence="1" key="2">
    <citation type="journal article" date="2019" name="Gigascience">
        <title>High-quality Schistosoma haematobium genome achieved by single-molecule and long-range sequencing.</title>
        <authorList>
            <person name="Stroehlein A.J."/>
            <person name="Korhonen P.K."/>
            <person name="Chong T.M."/>
            <person name="Lim Y.L."/>
            <person name="Chan K.G."/>
            <person name="Webster B."/>
            <person name="Rollinson D."/>
            <person name="Brindley P.J."/>
            <person name="Gasser R.B."/>
            <person name="Young N.D."/>
        </authorList>
    </citation>
    <scope>NUCLEOTIDE SEQUENCE</scope>
</reference>
<organism evidence="1 2">
    <name type="scientific">Schistosoma haematobium</name>
    <name type="common">Blood fluke</name>
    <dbReference type="NCBI Taxonomy" id="6185"/>
    <lineage>
        <taxon>Eukaryota</taxon>
        <taxon>Metazoa</taxon>
        <taxon>Spiralia</taxon>
        <taxon>Lophotrochozoa</taxon>
        <taxon>Platyhelminthes</taxon>
        <taxon>Trematoda</taxon>
        <taxon>Digenea</taxon>
        <taxon>Strigeidida</taxon>
        <taxon>Schistosomatoidea</taxon>
        <taxon>Schistosomatidae</taxon>
        <taxon>Schistosoma</taxon>
    </lineage>
</organism>
<dbReference type="Pfam" id="PF14555">
    <property type="entry name" value="UBA_4"/>
    <property type="match status" value="1"/>
</dbReference>
<dbReference type="SUPFAM" id="SSF46934">
    <property type="entry name" value="UBA-like"/>
    <property type="match status" value="1"/>
</dbReference>
<evidence type="ECO:0008006" key="3">
    <source>
        <dbReference type="Google" id="ProtNLM"/>
    </source>
</evidence>
<dbReference type="RefSeq" id="XP_051066612.1">
    <property type="nucleotide sequence ID" value="XM_051216057.1"/>
</dbReference>
<name>A0A922IP24_SCHHA</name>
<reference evidence="1" key="1">
    <citation type="journal article" date="2012" name="Nat. Genet.">
        <title>Whole-genome sequence of Schistosoma haematobium.</title>
        <authorList>
            <person name="Young N.D."/>
            <person name="Jex A.R."/>
            <person name="Li B."/>
            <person name="Liu S."/>
            <person name="Yang L."/>
            <person name="Xiong Z."/>
            <person name="Li Y."/>
            <person name="Cantacessi C."/>
            <person name="Hall R.S."/>
            <person name="Xu X."/>
            <person name="Chen F."/>
            <person name="Wu X."/>
            <person name="Zerlotini A."/>
            <person name="Oliveira G."/>
            <person name="Hofmann A."/>
            <person name="Zhang G."/>
            <person name="Fang X."/>
            <person name="Kang Y."/>
            <person name="Campbell B.E."/>
            <person name="Loukas A."/>
            <person name="Ranganathan S."/>
            <person name="Rollinson D."/>
            <person name="Rinaldi G."/>
            <person name="Brindley P.J."/>
            <person name="Yang H."/>
            <person name="Wang J."/>
            <person name="Wang J."/>
            <person name="Gasser R.B."/>
        </authorList>
    </citation>
    <scope>NUCLEOTIDE SEQUENCE</scope>
</reference>
<keyword evidence="2" id="KW-1185">Reference proteome</keyword>
<evidence type="ECO:0000313" key="2">
    <source>
        <dbReference type="Proteomes" id="UP000471633"/>
    </source>
</evidence>
<dbReference type="Gene3D" id="1.10.8.10">
    <property type="entry name" value="DNA helicase RuvA subunit, C-terminal domain"/>
    <property type="match status" value="1"/>
</dbReference>